<dbReference type="AlphaFoldDB" id="E3K1F2"/>
<keyword evidence="3" id="KW-1185">Reference proteome</keyword>
<name>E3K1F2_PUCGT</name>
<dbReference type="RefSeq" id="XP_003322546.1">
    <property type="nucleotide sequence ID" value="XM_003322498.1"/>
</dbReference>
<evidence type="ECO:0000256" key="1">
    <source>
        <dbReference type="SAM" id="MobiDB-lite"/>
    </source>
</evidence>
<dbReference type="KEGG" id="pgr:PGTG_04083"/>
<feature type="compositionally biased region" description="Basic and acidic residues" evidence="1">
    <location>
        <begin position="213"/>
        <end position="222"/>
    </location>
</feature>
<dbReference type="InParanoid" id="E3K1F2"/>
<dbReference type="STRING" id="418459.E3K1F2"/>
<evidence type="ECO:0000313" key="2">
    <source>
        <dbReference type="EMBL" id="EFP78127.1"/>
    </source>
</evidence>
<organism evidence="2 3">
    <name type="scientific">Puccinia graminis f. sp. tritici (strain CRL 75-36-700-3 / race SCCL)</name>
    <name type="common">Black stem rust fungus</name>
    <dbReference type="NCBI Taxonomy" id="418459"/>
    <lineage>
        <taxon>Eukaryota</taxon>
        <taxon>Fungi</taxon>
        <taxon>Dikarya</taxon>
        <taxon>Basidiomycota</taxon>
        <taxon>Pucciniomycotina</taxon>
        <taxon>Pucciniomycetes</taxon>
        <taxon>Pucciniales</taxon>
        <taxon>Pucciniaceae</taxon>
        <taxon>Puccinia</taxon>
    </lineage>
</organism>
<accession>E3K1F2</accession>
<dbReference type="HOGENOM" id="CLU_1195389_0_0_1"/>
<dbReference type="Proteomes" id="UP000008783">
    <property type="component" value="Unassembled WGS sequence"/>
</dbReference>
<dbReference type="EMBL" id="DS178269">
    <property type="protein sequence ID" value="EFP78127.1"/>
    <property type="molecule type" value="Genomic_DNA"/>
</dbReference>
<evidence type="ECO:0000313" key="3">
    <source>
        <dbReference type="Proteomes" id="UP000008783"/>
    </source>
</evidence>
<proteinExistence type="predicted"/>
<reference key="1">
    <citation type="submission" date="2007-01" db="EMBL/GenBank/DDBJ databases">
        <title>The Genome Sequence of Puccinia graminis f. sp. tritici Strain CRL 75-36-700-3.</title>
        <authorList>
            <consortium name="The Broad Institute Genome Sequencing Platform"/>
            <person name="Birren B."/>
            <person name="Lander E."/>
            <person name="Galagan J."/>
            <person name="Nusbaum C."/>
            <person name="Devon K."/>
            <person name="Cuomo C."/>
            <person name="Jaffe D."/>
            <person name="Butler J."/>
            <person name="Alvarez P."/>
            <person name="Gnerre S."/>
            <person name="Grabherr M."/>
            <person name="Mauceli E."/>
            <person name="Brockman W."/>
            <person name="Young S."/>
            <person name="LaButti K."/>
            <person name="Sykes S."/>
            <person name="DeCaprio D."/>
            <person name="Crawford M."/>
            <person name="Koehrsen M."/>
            <person name="Engels R."/>
            <person name="Montgomery P."/>
            <person name="Pearson M."/>
            <person name="Howarth C."/>
            <person name="Larson L."/>
            <person name="White J."/>
            <person name="Zeng Q."/>
            <person name="Kodira C."/>
            <person name="Yandava C."/>
            <person name="Alvarado L."/>
            <person name="O'Leary S."/>
            <person name="Szabo L."/>
            <person name="Dean R."/>
            <person name="Schein J."/>
        </authorList>
    </citation>
    <scope>NUCLEOTIDE SEQUENCE</scope>
    <source>
        <strain>CRL 75-36-700-3</strain>
    </source>
</reference>
<feature type="region of interest" description="Disordered" evidence="1">
    <location>
        <begin position="207"/>
        <end position="232"/>
    </location>
</feature>
<dbReference type="OrthoDB" id="2506369at2759"/>
<dbReference type="VEuPathDB" id="FungiDB:PGTG_04083"/>
<reference evidence="3" key="2">
    <citation type="journal article" date="2011" name="Proc. Natl. Acad. Sci. U.S.A.">
        <title>Obligate biotrophy features unraveled by the genomic analysis of rust fungi.</title>
        <authorList>
            <person name="Duplessis S."/>
            <person name="Cuomo C.A."/>
            <person name="Lin Y.-C."/>
            <person name="Aerts A."/>
            <person name="Tisserant E."/>
            <person name="Veneault-Fourrey C."/>
            <person name="Joly D.L."/>
            <person name="Hacquard S."/>
            <person name="Amselem J."/>
            <person name="Cantarel B.L."/>
            <person name="Chiu R."/>
            <person name="Coutinho P.M."/>
            <person name="Feau N."/>
            <person name="Field M."/>
            <person name="Frey P."/>
            <person name="Gelhaye E."/>
            <person name="Goldberg J."/>
            <person name="Grabherr M.G."/>
            <person name="Kodira C.D."/>
            <person name="Kohler A."/>
            <person name="Kuees U."/>
            <person name="Lindquist E.A."/>
            <person name="Lucas S.M."/>
            <person name="Mago R."/>
            <person name="Mauceli E."/>
            <person name="Morin E."/>
            <person name="Murat C."/>
            <person name="Pangilinan J.L."/>
            <person name="Park R."/>
            <person name="Pearson M."/>
            <person name="Quesneville H."/>
            <person name="Rouhier N."/>
            <person name="Sakthikumar S."/>
            <person name="Salamov A.A."/>
            <person name="Schmutz J."/>
            <person name="Selles B."/>
            <person name="Shapiro H."/>
            <person name="Tanguay P."/>
            <person name="Tuskan G.A."/>
            <person name="Henrissat B."/>
            <person name="Van de Peer Y."/>
            <person name="Rouze P."/>
            <person name="Ellis J.G."/>
            <person name="Dodds P.N."/>
            <person name="Schein J.E."/>
            <person name="Zhong S."/>
            <person name="Hamelin R.C."/>
            <person name="Grigoriev I.V."/>
            <person name="Szabo L.J."/>
            <person name="Martin F."/>
        </authorList>
    </citation>
    <scope>NUCLEOTIDE SEQUENCE [LARGE SCALE GENOMIC DNA]</scope>
    <source>
        <strain evidence="3">CRL 75-36-700-3 / race SCCL</strain>
    </source>
</reference>
<sequence>MAAHVVVVCTGVTTANRLSIIDHQTPSGVSTVLVRCRFKSVQIPTGSTSKNVFQRIPCSSRTNYQDSAKRQCGLCKQNIPSIMSDRLMDNCYPPLDAVESPRIIDLRGGGCDSSNGLTEPSLRQEIIDGLTRQTLVVPGNAPEDRSFAYSKLIPTASSMPHSFGPISFHWSKPSNFPHLCKFPCGPLELLHISPPPPCMMGKSHRLSVAHTSTRAETRESGLNERQAVPSPG</sequence>
<dbReference type="GeneID" id="10541757"/>
<protein>
    <submittedName>
        <fullName evidence="2">Uncharacterized protein</fullName>
    </submittedName>
</protein>
<gene>
    <name evidence="2" type="ORF">PGTG_04083</name>
</gene>